<proteinExistence type="predicted"/>
<dbReference type="EMBL" id="FOXX01000001">
    <property type="protein sequence ID" value="SFQ14952.1"/>
    <property type="molecule type" value="Genomic_DNA"/>
</dbReference>
<feature type="transmembrane region" description="Helical" evidence="1">
    <location>
        <begin position="20"/>
        <end position="40"/>
    </location>
</feature>
<dbReference type="Gene3D" id="3.30.1380.10">
    <property type="match status" value="1"/>
</dbReference>
<dbReference type="CDD" id="cd14852">
    <property type="entry name" value="LD-carboxypeptidase"/>
    <property type="match status" value="1"/>
</dbReference>
<evidence type="ECO:0000313" key="4">
    <source>
        <dbReference type="Proteomes" id="UP000182762"/>
    </source>
</evidence>
<reference evidence="3 4" key="1">
    <citation type="submission" date="2016-10" db="EMBL/GenBank/DDBJ databases">
        <authorList>
            <person name="Varghese N."/>
            <person name="Submissions S."/>
        </authorList>
    </citation>
    <scope>NUCLEOTIDE SEQUENCE [LARGE SCALE GENOMIC DNA]</scope>
    <source>
        <strain evidence="3 4">DSM 13796</strain>
    </source>
</reference>
<dbReference type="PANTHER" id="PTHR34385">
    <property type="entry name" value="D-ALANYL-D-ALANINE CARBOXYPEPTIDASE"/>
    <property type="match status" value="1"/>
</dbReference>
<dbReference type="SUPFAM" id="SSF55166">
    <property type="entry name" value="Hedgehog/DD-peptidase"/>
    <property type="match status" value="1"/>
</dbReference>
<dbReference type="PANTHER" id="PTHR34385:SF1">
    <property type="entry name" value="PEPTIDOGLYCAN L-ALANYL-D-GLUTAMATE ENDOPEPTIDASE CWLK"/>
    <property type="match status" value="1"/>
</dbReference>
<comment type="caution">
    <text evidence="3">The sequence shown here is derived from an EMBL/GenBank/DDBJ whole genome shotgun (WGS) entry which is preliminary data.</text>
</comment>
<keyword evidence="1" id="KW-0472">Membrane</keyword>
<dbReference type="InterPro" id="IPR058193">
    <property type="entry name" value="VanY/YodJ_core_dom"/>
</dbReference>
<dbReference type="Proteomes" id="UP000182762">
    <property type="component" value="Unassembled WGS sequence"/>
</dbReference>
<feature type="domain" description="D-alanyl-D-alanine carboxypeptidase-like core" evidence="2">
    <location>
        <begin position="121"/>
        <end position="250"/>
    </location>
</feature>
<dbReference type="Pfam" id="PF02557">
    <property type="entry name" value="VanY"/>
    <property type="match status" value="1"/>
</dbReference>
<accession>A0A1I5W5D4</accession>
<keyword evidence="1" id="KW-1133">Transmembrane helix</keyword>
<dbReference type="GO" id="GO:0004180">
    <property type="term" value="F:carboxypeptidase activity"/>
    <property type="evidence" value="ECO:0007669"/>
    <property type="project" value="UniProtKB-KW"/>
</dbReference>
<keyword evidence="1" id="KW-0812">Transmembrane</keyword>
<dbReference type="InterPro" id="IPR052179">
    <property type="entry name" value="DD-CPase-like"/>
</dbReference>
<dbReference type="InterPro" id="IPR009045">
    <property type="entry name" value="Zn_M74/Hedgehog-like"/>
</dbReference>
<keyword evidence="3" id="KW-0121">Carboxypeptidase</keyword>
<keyword evidence="3" id="KW-0645">Protease</keyword>
<protein>
    <submittedName>
        <fullName evidence="3">D-alanyl-D-alanine carboxypeptidase</fullName>
    </submittedName>
</protein>
<evidence type="ECO:0000313" key="3">
    <source>
        <dbReference type="EMBL" id="SFQ14952.1"/>
    </source>
</evidence>
<keyword evidence="3" id="KW-0378">Hydrolase</keyword>
<organism evidence="3 4">
    <name type="scientific">Priestia endophytica DSM 13796</name>
    <dbReference type="NCBI Taxonomy" id="1121089"/>
    <lineage>
        <taxon>Bacteria</taxon>
        <taxon>Bacillati</taxon>
        <taxon>Bacillota</taxon>
        <taxon>Bacilli</taxon>
        <taxon>Bacillales</taxon>
        <taxon>Bacillaceae</taxon>
        <taxon>Priestia</taxon>
    </lineage>
</organism>
<name>A0A1I5W5D4_9BACI</name>
<sequence length="268" mass="30608">MEKKPVQRSMRRDRGIFGRLFLLFFLFFILAIVLIVAFNLQKEEPTDTKTSEQKDEKKSEPAFPALSETIDQKVQGVSVISNPNSLLLVVNKKRSLPEGFIPQNLVVPNVEFSFSGEAEKKYLRQEAAKALEKLFAEGEKEGIKLYAVSGYRSYDRQIAVFNQHVQDYGEVETKKVSAVPGTSEHQTGLAIDVSSQSANFLLTEQFGETEEGKWLKENAYKQGYIIRYPKGKEEETGYSYEPWHIRYVGKEHATYLYKQGLTLEEASR</sequence>
<dbReference type="InterPro" id="IPR003709">
    <property type="entry name" value="VanY-like_core_dom"/>
</dbReference>
<evidence type="ECO:0000256" key="1">
    <source>
        <dbReference type="SAM" id="Phobius"/>
    </source>
</evidence>
<keyword evidence="4" id="KW-1185">Reference proteome</keyword>
<gene>
    <name evidence="3" type="ORF">SAMN02745910_00406</name>
</gene>
<evidence type="ECO:0000259" key="2">
    <source>
        <dbReference type="Pfam" id="PF02557"/>
    </source>
</evidence>